<evidence type="ECO:0000313" key="4">
    <source>
        <dbReference type="Proteomes" id="UP001597033"/>
    </source>
</evidence>
<sequence length="314" mass="33341">MRGSRAIAGVACLAWASVAAAAQEAHGPRAAPDEFLGGVVAESRILYPLQVGSWMAESEHRYPDQRLGVSVRYVDNLKQRWIDLYFYPAGPQVAQMLAAVSASERVSIGLAARAEARTAEFGDLAPLTLGGPGADAAGVPAWEMGLRYRGEGLASAMLLFARQMYLVKARASAAEPPATVGSLQGELRAFMESVADRVRIASTGTCWLPARIELVPRLPDPQQALASYRDGDEVAAVVLGDRALVATGQADRATEIAAQLAGSLYPGCVAPELIEPEVPPALREIRIEYRRPQRAPDLRAPPAASPHAPSRATG</sequence>
<evidence type="ECO:0000256" key="2">
    <source>
        <dbReference type="SAM" id="SignalP"/>
    </source>
</evidence>
<accession>A0ABW3LRJ0</accession>
<gene>
    <name evidence="3" type="ORF">ACFQ2N_01735</name>
</gene>
<feature type="chain" id="PRO_5046204160" evidence="2">
    <location>
        <begin position="22"/>
        <end position="314"/>
    </location>
</feature>
<feature type="region of interest" description="Disordered" evidence="1">
    <location>
        <begin position="292"/>
        <end position="314"/>
    </location>
</feature>
<feature type="compositionally biased region" description="Low complexity" evidence="1">
    <location>
        <begin position="300"/>
        <end position="314"/>
    </location>
</feature>
<keyword evidence="2" id="KW-0732">Signal</keyword>
<evidence type="ECO:0000313" key="3">
    <source>
        <dbReference type="EMBL" id="MFD1041070.1"/>
    </source>
</evidence>
<feature type="signal peptide" evidence="2">
    <location>
        <begin position="1"/>
        <end position="21"/>
    </location>
</feature>
<comment type="caution">
    <text evidence="3">The sequence shown here is derived from an EMBL/GenBank/DDBJ whole genome shotgun (WGS) entry which is preliminary data.</text>
</comment>
<dbReference type="EMBL" id="JBHTKN010000001">
    <property type="protein sequence ID" value="MFD1041070.1"/>
    <property type="molecule type" value="Genomic_DNA"/>
</dbReference>
<evidence type="ECO:0000256" key="1">
    <source>
        <dbReference type="SAM" id="MobiDB-lite"/>
    </source>
</evidence>
<name>A0ABW3LRJ0_9GAMM</name>
<dbReference type="Proteomes" id="UP001597033">
    <property type="component" value="Unassembled WGS sequence"/>
</dbReference>
<proteinExistence type="predicted"/>
<protein>
    <submittedName>
        <fullName evidence="3">Uncharacterized protein</fullName>
    </submittedName>
</protein>
<dbReference type="RefSeq" id="WP_162376716.1">
    <property type="nucleotide sequence ID" value="NZ_JBHTKN010000001.1"/>
</dbReference>
<organism evidence="3 4">
    <name type="scientific">Pseudoxanthomonas kaohsiungensis</name>
    <dbReference type="NCBI Taxonomy" id="283923"/>
    <lineage>
        <taxon>Bacteria</taxon>
        <taxon>Pseudomonadati</taxon>
        <taxon>Pseudomonadota</taxon>
        <taxon>Gammaproteobacteria</taxon>
        <taxon>Lysobacterales</taxon>
        <taxon>Lysobacteraceae</taxon>
        <taxon>Pseudoxanthomonas</taxon>
    </lineage>
</organism>
<reference evidence="4" key="1">
    <citation type="journal article" date="2019" name="Int. J. Syst. Evol. Microbiol.">
        <title>The Global Catalogue of Microorganisms (GCM) 10K type strain sequencing project: providing services to taxonomists for standard genome sequencing and annotation.</title>
        <authorList>
            <consortium name="The Broad Institute Genomics Platform"/>
            <consortium name="The Broad Institute Genome Sequencing Center for Infectious Disease"/>
            <person name="Wu L."/>
            <person name="Ma J."/>
        </authorList>
    </citation>
    <scope>NUCLEOTIDE SEQUENCE [LARGE SCALE GENOMIC DNA]</scope>
    <source>
        <strain evidence="4">CCUG 55854</strain>
    </source>
</reference>
<keyword evidence="4" id="KW-1185">Reference proteome</keyword>